<evidence type="ECO:0000313" key="2">
    <source>
        <dbReference type="EMBL" id="SVD06295.1"/>
    </source>
</evidence>
<sequence length="68" mass="7854">IGLVSRYLTNYLIGREPLLWRPKAFIPKPRSRDLMRDYPQFPEAIPHQRAGYSRVTQPSAASLSSLNR</sequence>
<accession>A0A382SA17</accession>
<dbReference type="EMBL" id="UINC01127279">
    <property type="protein sequence ID" value="SVD06295.1"/>
    <property type="molecule type" value="Genomic_DNA"/>
</dbReference>
<feature type="non-terminal residue" evidence="2">
    <location>
        <position position="1"/>
    </location>
</feature>
<reference evidence="2" key="1">
    <citation type="submission" date="2018-05" db="EMBL/GenBank/DDBJ databases">
        <authorList>
            <person name="Lanie J.A."/>
            <person name="Ng W.-L."/>
            <person name="Kazmierczak K.M."/>
            <person name="Andrzejewski T.M."/>
            <person name="Davidsen T.M."/>
            <person name="Wayne K.J."/>
            <person name="Tettelin H."/>
            <person name="Glass J.I."/>
            <person name="Rusch D."/>
            <person name="Podicherti R."/>
            <person name="Tsui H.-C.T."/>
            <person name="Winkler M.E."/>
        </authorList>
    </citation>
    <scope>NUCLEOTIDE SEQUENCE</scope>
</reference>
<protein>
    <submittedName>
        <fullName evidence="2">Uncharacterized protein</fullName>
    </submittedName>
</protein>
<name>A0A382SA17_9ZZZZ</name>
<feature type="compositionally biased region" description="Polar residues" evidence="1">
    <location>
        <begin position="54"/>
        <end position="68"/>
    </location>
</feature>
<organism evidence="2">
    <name type="scientific">marine metagenome</name>
    <dbReference type="NCBI Taxonomy" id="408172"/>
    <lineage>
        <taxon>unclassified sequences</taxon>
        <taxon>metagenomes</taxon>
        <taxon>ecological metagenomes</taxon>
    </lineage>
</organism>
<evidence type="ECO:0000256" key="1">
    <source>
        <dbReference type="SAM" id="MobiDB-lite"/>
    </source>
</evidence>
<dbReference type="AlphaFoldDB" id="A0A382SA17"/>
<proteinExistence type="predicted"/>
<gene>
    <name evidence="2" type="ORF">METZ01_LOCUS359149</name>
</gene>
<feature type="region of interest" description="Disordered" evidence="1">
    <location>
        <begin position="45"/>
        <end position="68"/>
    </location>
</feature>